<dbReference type="EMBL" id="UOEC01000069">
    <property type="protein sequence ID" value="VAV89891.1"/>
    <property type="molecule type" value="Genomic_DNA"/>
</dbReference>
<feature type="transmembrane region" description="Helical" evidence="1">
    <location>
        <begin position="368"/>
        <end position="387"/>
    </location>
</feature>
<keyword evidence="1" id="KW-1133">Transmembrane helix</keyword>
<organism evidence="2">
    <name type="scientific">hydrothermal vent metagenome</name>
    <dbReference type="NCBI Taxonomy" id="652676"/>
    <lineage>
        <taxon>unclassified sequences</taxon>
        <taxon>metagenomes</taxon>
        <taxon>ecological metagenomes</taxon>
    </lineage>
</organism>
<feature type="transmembrane region" description="Helical" evidence="1">
    <location>
        <begin position="317"/>
        <end position="337"/>
    </location>
</feature>
<feature type="transmembrane region" description="Helical" evidence="1">
    <location>
        <begin position="253"/>
        <end position="271"/>
    </location>
</feature>
<feature type="transmembrane region" description="Helical" evidence="1">
    <location>
        <begin position="393"/>
        <end position="417"/>
    </location>
</feature>
<accession>A0A3B0RD49</accession>
<evidence type="ECO:0008006" key="3">
    <source>
        <dbReference type="Google" id="ProtNLM"/>
    </source>
</evidence>
<feature type="transmembrane region" description="Helical" evidence="1">
    <location>
        <begin position="151"/>
        <end position="174"/>
    </location>
</feature>
<dbReference type="AlphaFoldDB" id="A0A3B0RD49"/>
<feature type="transmembrane region" description="Helical" evidence="1">
    <location>
        <begin position="283"/>
        <end position="311"/>
    </location>
</feature>
<feature type="transmembrane region" description="Helical" evidence="1">
    <location>
        <begin position="55"/>
        <end position="80"/>
    </location>
</feature>
<feature type="transmembrane region" description="Helical" evidence="1">
    <location>
        <begin position="22"/>
        <end position="43"/>
    </location>
</feature>
<name>A0A3B0RD49_9ZZZZ</name>
<keyword evidence="1" id="KW-0812">Transmembrane</keyword>
<feature type="transmembrane region" description="Helical" evidence="1">
    <location>
        <begin position="92"/>
        <end position="113"/>
    </location>
</feature>
<evidence type="ECO:0000313" key="2">
    <source>
        <dbReference type="EMBL" id="VAV89891.1"/>
    </source>
</evidence>
<evidence type="ECO:0000256" key="1">
    <source>
        <dbReference type="SAM" id="Phobius"/>
    </source>
</evidence>
<feature type="transmembrane region" description="Helical" evidence="1">
    <location>
        <begin position="194"/>
        <end position="216"/>
    </location>
</feature>
<sequence length="422" mass="44786">MTLAATFLGGAKNRLLPASIPFRFFAAAAGFHVLAWLVLLFGAGELARFIGGPGLLLVSLHLLTLGVLVMTAMGASFQLLPVATRQPLLRKWPAKLCFWLFMPGTLLLAWGMVEASATPLYLGGTGVGGGLLVFALLMADNLRRARSAMPIVTAHGWGALAALLGFSVLGLSLILDFDKGFLVDRQSIATAHMVLAAVGFMGLLVFGFSQVLIPMFVLSRTLPVRLGWFELILALVAVVLAGIGAMIQNDAVTIAAILVGLAASSAYLWLMRSAFQTSMRKRLGLSFVVIRASWGLLILALLTVLGVMLGVPVPNGMTLFVFLLLVGWLLTFLTGILQRIMPFLASMHVVGKGGRPPLLSELTAERPLMVHAVFHFSAIAVISAGIVLEAPMIIKLGATLGFVGAVAFAVFVGFVVVRLKET</sequence>
<proteinExistence type="predicted"/>
<gene>
    <name evidence="2" type="ORF">MNBD_ALPHA08-1693</name>
</gene>
<keyword evidence="1" id="KW-0472">Membrane</keyword>
<reference evidence="2" key="1">
    <citation type="submission" date="2018-06" db="EMBL/GenBank/DDBJ databases">
        <authorList>
            <person name="Zhirakovskaya E."/>
        </authorList>
    </citation>
    <scope>NUCLEOTIDE SEQUENCE</scope>
</reference>
<feature type="transmembrane region" description="Helical" evidence="1">
    <location>
        <begin position="119"/>
        <end position="139"/>
    </location>
</feature>
<protein>
    <recommendedName>
        <fullName evidence="3">NnrS protein involved in response to NO</fullName>
    </recommendedName>
</protein>
<feature type="transmembrane region" description="Helical" evidence="1">
    <location>
        <begin position="228"/>
        <end position="247"/>
    </location>
</feature>